<sequence>MINRNIRDSPTRNRKLKKIQPVPALSSSSRLLPTKTPQISIITTFPDELSLTLVPSTKAHFIDAYSKGKWNLSKVPCPPCMPNKGYMKPPECYNEPSRLNAVSQYIDLPHWHEMFLFKKCLSRLRKNFQVAGVSLSIIDNYKCHFKIETMLNTNFVPRCIAIDSHAILSQGYFMLLDASKDWRTKCNPLVISSPYVRFWCGVPLITCSQEVIGVLAIFDRFPKDSFNEESCSVLQLVAKEIMEMLETPLIDLMCKFAKFSPKSGNSDFFKVNEDLKILQKQIGRPTSSKSSLVFEKDGSGGRYSQNNNYRFIKYGPSSSKSKSASTATSKEETSTALVKERDLWQFLFSVGSLKKAATILSKILATNYQFDFVYILEIRIAEPYQIQREFYPSNEEKVETESFEYFNKLLKRKNTQDEFMTRVIGFHGTNFTTQHFESSIHYKAFMSEFGIEYKNNKADF</sequence>
<reference evidence="2 3" key="1">
    <citation type="submission" date="2013-02" db="EMBL/GenBank/DDBJ databases">
        <title>Genome sequence of Candida maltosa Xu316, a potential industrial strain for xylitol and ethanol production.</title>
        <authorList>
            <person name="Yu J."/>
            <person name="Wang Q."/>
            <person name="Geng X."/>
            <person name="Bao W."/>
            <person name="He P."/>
            <person name="Cai J."/>
        </authorList>
    </citation>
    <scope>NUCLEOTIDE SEQUENCE [LARGE SCALE GENOMIC DNA]</scope>
    <source>
        <strain evidence="3">Xu316</strain>
    </source>
</reference>
<dbReference type="Proteomes" id="UP000011777">
    <property type="component" value="Unassembled WGS sequence"/>
</dbReference>
<dbReference type="Gene3D" id="3.30.450.40">
    <property type="match status" value="1"/>
</dbReference>
<dbReference type="STRING" id="1245528.M3K636"/>
<accession>M3K636</accession>
<dbReference type="EMBL" id="AOGT01000149">
    <property type="protein sequence ID" value="EMG50705.1"/>
    <property type="molecule type" value="Genomic_DNA"/>
</dbReference>
<dbReference type="Pfam" id="PF01590">
    <property type="entry name" value="GAF"/>
    <property type="match status" value="1"/>
</dbReference>
<organism evidence="2 3">
    <name type="scientific">Candida maltosa (strain Xu316)</name>
    <name type="common">Yeast</name>
    <dbReference type="NCBI Taxonomy" id="1245528"/>
    <lineage>
        <taxon>Eukaryota</taxon>
        <taxon>Fungi</taxon>
        <taxon>Dikarya</taxon>
        <taxon>Ascomycota</taxon>
        <taxon>Saccharomycotina</taxon>
        <taxon>Pichiomycetes</taxon>
        <taxon>Debaryomycetaceae</taxon>
        <taxon>Candida/Lodderomyces clade</taxon>
        <taxon>Candida</taxon>
    </lineage>
</organism>
<gene>
    <name evidence="2" type="ORF">G210_1546</name>
</gene>
<dbReference type="HOGENOM" id="CLU_512858_0_0_1"/>
<keyword evidence="3" id="KW-1185">Reference proteome</keyword>
<proteinExistence type="predicted"/>
<evidence type="ECO:0000313" key="2">
    <source>
        <dbReference type="EMBL" id="EMG50705.1"/>
    </source>
</evidence>
<dbReference type="AlphaFoldDB" id="M3K636"/>
<evidence type="ECO:0000313" key="3">
    <source>
        <dbReference type="Proteomes" id="UP000011777"/>
    </source>
</evidence>
<dbReference type="InterPro" id="IPR003018">
    <property type="entry name" value="GAF"/>
</dbReference>
<dbReference type="OMA" id="IHYKAFM"/>
<name>M3K636_CANMX</name>
<dbReference type="OrthoDB" id="303614at2759"/>
<protein>
    <recommendedName>
        <fullName evidence="1">GAF domain-containing protein</fullName>
    </recommendedName>
</protein>
<dbReference type="PANTHER" id="PTHR43102">
    <property type="entry name" value="SLR1143 PROTEIN"/>
    <property type="match status" value="1"/>
</dbReference>
<dbReference type="eggNOG" id="KOG0519">
    <property type="taxonomic scope" value="Eukaryota"/>
</dbReference>
<feature type="domain" description="GAF" evidence="1">
    <location>
        <begin position="117"/>
        <end position="241"/>
    </location>
</feature>
<dbReference type="SUPFAM" id="SSF55781">
    <property type="entry name" value="GAF domain-like"/>
    <property type="match status" value="1"/>
</dbReference>
<dbReference type="PANTHER" id="PTHR43102:SF2">
    <property type="entry name" value="GAF DOMAIN-CONTAINING PROTEIN"/>
    <property type="match status" value="1"/>
</dbReference>
<evidence type="ECO:0000259" key="1">
    <source>
        <dbReference type="Pfam" id="PF01590"/>
    </source>
</evidence>
<comment type="caution">
    <text evidence="2">The sequence shown here is derived from an EMBL/GenBank/DDBJ whole genome shotgun (WGS) entry which is preliminary data.</text>
</comment>
<dbReference type="InterPro" id="IPR029016">
    <property type="entry name" value="GAF-like_dom_sf"/>
</dbReference>